<reference evidence="9 10" key="1">
    <citation type="submission" date="2020-05" db="EMBL/GenBank/DDBJ databases">
        <title>Complete closed genome sequence of Defluviicoccus vanus.</title>
        <authorList>
            <person name="Bessarab I."/>
            <person name="Arumugam K."/>
            <person name="Maszenan A.M."/>
            <person name="Seviour R.J."/>
            <person name="Williams R.B."/>
        </authorList>
    </citation>
    <scope>NUCLEOTIDE SEQUENCE [LARGE SCALE GENOMIC DNA]</scope>
    <source>
        <strain evidence="9 10">Ben 114</strain>
    </source>
</reference>
<accession>A0A7H1N273</accession>
<evidence type="ECO:0000256" key="3">
    <source>
        <dbReference type="ARBA" id="ARBA00023015"/>
    </source>
</evidence>
<evidence type="ECO:0000256" key="1">
    <source>
        <dbReference type="ARBA" id="ARBA00022553"/>
    </source>
</evidence>
<dbReference type="InterPro" id="IPR001789">
    <property type="entry name" value="Sig_transdc_resp-reg_receiver"/>
</dbReference>
<dbReference type="GO" id="GO:0000976">
    <property type="term" value="F:transcription cis-regulatory region binding"/>
    <property type="evidence" value="ECO:0007669"/>
    <property type="project" value="TreeGrafter"/>
</dbReference>
<dbReference type="GO" id="GO:0032993">
    <property type="term" value="C:protein-DNA complex"/>
    <property type="evidence" value="ECO:0007669"/>
    <property type="project" value="TreeGrafter"/>
</dbReference>
<evidence type="ECO:0000259" key="7">
    <source>
        <dbReference type="PROSITE" id="PS50110"/>
    </source>
</evidence>
<proteinExistence type="predicted"/>
<evidence type="ECO:0000259" key="8">
    <source>
        <dbReference type="PROSITE" id="PS50125"/>
    </source>
</evidence>
<feature type="domain" description="Response regulatory" evidence="7">
    <location>
        <begin position="6"/>
        <end position="119"/>
    </location>
</feature>
<keyword evidence="5" id="KW-0804">Transcription</keyword>
<name>A0A7H1N273_9PROT</name>
<evidence type="ECO:0000256" key="4">
    <source>
        <dbReference type="ARBA" id="ARBA00023125"/>
    </source>
</evidence>
<dbReference type="PANTHER" id="PTHR48111:SF1">
    <property type="entry name" value="TWO-COMPONENT RESPONSE REGULATOR ORR33"/>
    <property type="match status" value="1"/>
</dbReference>
<dbReference type="InterPro" id="IPR039420">
    <property type="entry name" value="WalR-like"/>
</dbReference>
<feature type="domain" description="Guanylate cyclase" evidence="8">
    <location>
        <begin position="152"/>
        <end position="268"/>
    </location>
</feature>
<evidence type="ECO:0000313" key="9">
    <source>
        <dbReference type="EMBL" id="QNT69809.1"/>
    </source>
</evidence>
<sequence length="332" mass="35677">MSDHRTVLVVDSEVNDREVVVEYLTGVGYDVLAASDADGMWKTLAEAAVDLILLDCTAPGSRALKLLPELLQKQGLGVIAVTGLAQEEERIRSLEVGADDYVTKPFNWRELAARVQAVLRRRALAPTQRVAENDAAQMRLLTLSRSLRRDATILFADVEGYTRMIRADEAGTLRLLGRYLKEVIAPTLNAHGGRLVKTLGDGLFAEMAGARPAVAAALAIQEQLDGRNRALPPHGRMRFRIAIHHAAIIAVDGGDLFGDGVNVAARLQALAPVGGVLISEAVRLILAGDASFSLVDLGPQRLKNIVEPVRAFQVATAAATTAKTGIKPIHLR</sequence>
<dbReference type="SUPFAM" id="SSF52172">
    <property type="entry name" value="CheY-like"/>
    <property type="match status" value="1"/>
</dbReference>
<dbReference type="SMART" id="SM00448">
    <property type="entry name" value="REC"/>
    <property type="match status" value="1"/>
</dbReference>
<dbReference type="PROSITE" id="PS50125">
    <property type="entry name" value="GUANYLATE_CYCLASE_2"/>
    <property type="match status" value="1"/>
</dbReference>
<evidence type="ECO:0000256" key="5">
    <source>
        <dbReference type="ARBA" id="ARBA00023163"/>
    </source>
</evidence>
<dbReference type="GO" id="GO:0006355">
    <property type="term" value="P:regulation of DNA-templated transcription"/>
    <property type="evidence" value="ECO:0007669"/>
    <property type="project" value="TreeGrafter"/>
</dbReference>
<dbReference type="Gene3D" id="6.10.250.690">
    <property type="match status" value="1"/>
</dbReference>
<evidence type="ECO:0000256" key="6">
    <source>
        <dbReference type="PROSITE-ProRule" id="PRU00169"/>
    </source>
</evidence>
<keyword evidence="3" id="KW-0805">Transcription regulation</keyword>
<dbReference type="Pfam" id="PF00211">
    <property type="entry name" value="Guanylate_cyc"/>
    <property type="match status" value="1"/>
</dbReference>
<gene>
    <name evidence="9" type="ORF">HQ394_11405</name>
</gene>
<dbReference type="SMART" id="SM00044">
    <property type="entry name" value="CYCc"/>
    <property type="match status" value="1"/>
</dbReference>
<dbReference type="SUPFAM" id="SSF55073">
    <property type="entry name" value="Nucleotide cyclase"/>
    <property type="match status" value="1"/>
</dbReference>
<protein>
    <submittedName>
        <fullName evidence="9">Response regulator</fullName>
    </submittedName>
</protein>
<dbReference type="InterPro" id="IPR011006">
    <property type="entry name" value="CheY-like_superfamily"/>
</dbReference>
<dbReference type="InterPro" id="IPR029787">
    <property type="entry name" value="Nucleotide_cyclase"/>
</dbReference>
<organism evidence="9 10">
    <name type="scientific">Defluviicoccus vanus</name>
    <dbReference type="NCBI Taxonomy" id="111831"/>
    <lineage>
        <taxon>Bacteria</taxon>
        <taxon>Pseudomonadati</taxon>
        <taxon>Pseudomonadota</taxon>
        <taxon>Alphaproteobacteria</taxon>
        <taxon>Rhodospirillales</taxon>
        <taxon>Rhodospirillaceae</taxon>
        <taxon>Defluviicoccus</taxon>
    </lineage>
</organism>
<evidence type="ECO:0000313" key="10">
    <source>
        <dbReference type="Proteomes" id="UP000516369"/>
    </source>
</evidence>
<dbReference type="CDD" id="cd07302">
    <property type="entry name" value="CHD"/>
    <property type="match status" value="1"/>
</dbReference>
<dbReference type="Gene3D" id="3.30.70.1230">
    <property type="entry name" value="Nucleotide cyclase"/>
    <property type="match status" value="1"/>
</dbReference>
<evidence type="ECO:0000256" key="2">
    <source>
        <dbReference type="ARBA" id="ARBA00023012"/>
    </source>
</evidence>
<dbReference type="KEGG" id="dvn:HQ394_11405"/>
<dbReference type="RefSeq" id="WP_190260324.1">
    <property type="nucleotide sequence ID" value="NZ_CP053923.1"/>
</dbReference>
<keyword evidence="10" id="KW-1185">Reference proteome</keyword>
<dbReference type="Proteomes" id="UP000516369">
    <property type="component" value="Chromosome"/>
</dbReference>
<dbReference type="Pfam" id="PF00072">
    <property type="entry name" value="Response_reg"/>
    <property type="match status" value="1"/>
</dbReference>
<keyword evidence="4" id="KW-0238">DNA-binding</keyword>
<dbReference type="AlphaFoldDB" id="A0A7H1N273"/>
<dbReference type="GO" id="GO:0000156">
    <property type="term" value="F:phosphorelay response regulator activity"/>
    <property type="evidence" value="ECO:0007669"/>
    <property type="project" value="TreeGrafter"/>
</dbReference>
<dbReference type="GO" id="GO:0009190">
    <property type="term" value="P:cyclic nucleotide biosynthetic process"/>
    <property type="evidence" value="ECO:0007669"/>
    <property type="project" value="InterPro"/>
</dbReference>
<dbReference type="PROSITE" id="PS50110">
    <property type="entry name" value="RESPONSE_REGULATORY"/>
    <property type="match status" value="1"/>
</dbReference>
<dbReference type="GO" id="GO:0004016">
    <property type="term" value="F:adenylate cyclase activity"/>
    <property type="evidence" value="ECO:0007669"/>
    <property type="project" value="UniProtKB-ARBA"/>
</dbReference>
<dbReference type="GO" id="GO:0005829">
    <property type="term" value="C:cytosol"/>
    <property type="evidence" value="ECO:0007669"/>
    <property type="project" value="TreeGrafter"/>
</dbReference>
<dbReference type="PANTHER" id="PTHR48111">
    <property type="entry name" value="REGULATOR OF RPOS"/>
    <property type="match status" value="1"/>
</dbReference>
<dbReference type="Gene3D" id="3.40.50.2300">
    <property type="match status" value="1"/>
</dbReference>
<keyword evidence="2" id="KW-0902">Two-component regulatory system</keyword>
<feature type="modified residue" description="4-aspartylphosphate" evidence="6">
    <location>
        <position position="55"/>
    </location>
</feature>
<dbReference type="InterPro" id="IPR001054">
    <property type="entry name" value="A/G_cyclase"/>
</dbReference>
<dbReference type="EMBL" id="CP053923">
    <property type="protein sequence ID" value="QNT69809.1"/>
    <property type="molecule type" value="Genomic_DNA"/>
</dbReference>
<keyword evidence="1 6" id="KW-0597">Phosphoprotein</keyword>